<dbReference type="AlphaFoldDB" id="A0A8J2V4Y4"/>
<gene>
    <name evidence="8 12" type="primary">rplE</name>
    <name evidence="12" type="ORF">GCM10011342_13050</name>
</gene>
<evidence type="ECO:0000259" key="10">
    <source>
        <dbReference type="Pfam" id="PF00281"/>
    </source>
</evidence>
<dbReference type="InterPro" id="IPR020929">
    <property type="entry name" value="Ribosomal_uL5_CS"/>
</dbReference>
<reference evidence="12" key="1">
    <citation type="journal article" date="2014" name="Int. J. Syst. Evol. Microbiol.">
        <title>Complete genome sequence of Corynebacterium casei LMG S-19264T (=DSM 44701T), isolated from a smear-ripened cheese.</title>
        <authorList>
            <consortium name="US DOE Joint Genome Institute (JGI-PGF)"/>
            <person name="Walter F."/>
            <person name="Albersmeier A."/>
            <person name="Kalinowski J."/>
            <person name="Ruckert C."/>
        </authorList>
    </citation>
    <scope>NUCLEOTIDE SEQUENCE</scope>
    <source>
        <strain evidence="12">CGMCC 1.12921</strain>
    </source>
</reference>
<dbReference type="FunFam" id="3.30.1440.10:FF:000001">
    <property type="entry name" value="50S ribosomal protein L5"/>
    <property type="match status" value="1"/>
</dbReference>
<protein>
    <recommendedName>
        <fullName evidence="7 8">Large ribosomal subunit protein uL5</fullName>
    </recommendedName>
</protein>
<evidence type="ECO:0000256" key="5">
    <source>
        <dbReference type="ARBA" id="ARBA00022980"/>
    </source>
</evidence>
<comment type="subunit">
    <text evidence="8">Part of the 50S ribosomal subunit; part of the 5S rRNA/L5/L18/L25 subcomplex. Contacts the 5S rRNA and the P site tRNA. Forms a bridge to the 30S subunit in the 70S ribosome.</text>
</comment>
<keyword evidence="13" id="KW-1185">Reference proteome</keyword>
<sequence>MAEAETYTPRMKALYQERIRSAMQEEFSYANQMMVPKLDKIVLNMGVGDAVNDRKSIDKAFEELTLIAGQRPVVTKAKKSIAGFKVREEMALGVKVTLRKNRMYEFLDRLVTIALPRVRDFRGLNGKSFDGRGNYAMGMKEHIVFPEIEYDKVDVVRGMDIVVCTTAPTNEEAKALLKHFNFPFRN</sequence>
<dbReference type="InterPro" id="IPR022803">
    <property type="entry name" value="Ribosomal_uL5_dom_sf"/>
</dbReference>
<name>A0A8J2V4Y4_9PROT</name>
<dbReference type="Gene3D" id="3.30.1440.10">
    <property type="match status" value="1"/>
</dbReference>
<dbReference type="GO" id="GO:0019843">
    <property type="term" value="F:rRNA binding"/>
    <property type="evidence" value="ECO:0007669"/>
    <property type="project" value="UniProtKB-UniRule"/>
</dbReference>
<evidence type="ECO:0000313" key="12">
    <source>
        <dbReference type="EMBL" id="GGD05476.1"/>
    </source>
</evidence>
<proteinExistence type="inferred from homology"/>
<dbReference type="Pfam" id="PF00673">
    <property type="entry name" value="Ribosomal_L5_C"/>
    <property type="match status" value="1"/>
</dbReference>
<organism evidence="12 13">
    <name type="scientific">Aquisalinus flavus</name>
    <dbReference type="NCBI Taxonomy" id="1526572"/>
    <lineage>
        <taxon>Bacteria</taxon>
        <taxon>Pseudomonadati</taxon>
        <taxon>Pseudomonadota</taxon>
        <taxon>Alphaproteobacteria</taxon>
        <taxon>Parvularculales</taxon>
        <taxon>Parvularculaceae</taxon>
        <taxon>Aquisalinus</taxon>
    </lineage>
</organism>
<dbReference type="Proteomes" id="UP000613582">
    <property type="component" value="Unassembled WGS sequence"/>
</dbReference>
<dbReference type="GO" id="GO:0000049">
    <property type="term" value="F:tRNA binding"/>
    <property type="evidence" value="ECO:0007669"/>
    <property type="project" value="UniProtKB-UniRule"/>
</dbReference>
<keyword evidence="2 8" id="KW-0820">tRNA-binding</keyword>
<dbReference type="GO" id="GO:0006412">
    <property type="term" value="P:translation"/>
    <property type="evidence" value="ECO:0007669"/>
    <property type="project" value="UniProtKB-UniRule"/>
</dbReference>
<keyword evidence="3 8" id="KW-0699">rRNA-binding</keyword>
<dbReference type="EMBL" id="BMGH01000001">
    <property type="protein sequence ID" value="GGD05476.1"/>
    <property type="molecule type" value="Genomic_DNA"/>
</dbReference>
<evidence type="ECO:0000256" key="6">
    <source>
        <dbReference type="ARBA" id="ARBA00023274"/>
    </source>
</evidence>
<evidence type="ECO:0000313" key="13">
    <source>
        <dbReference type="Proteomes" id="UP000613582"/>
    </source>
</evidence>
<dbReference type="PANTHER" id="PTHR11994">
    <property type="entry name" value="60S RIBOSOMAL PROTEIN L11-RELATED"/>
    <property type="match status" value="1"/>
</dbReference>
<evidence type="ECO:0000256" key="3">
    <source>
        <dbReference type="ARBA" id="ARBA00022730"/>
    </source>
</evidence>
<dbReference type="PIRSF" id="PIRSF002161">
    <property type="entry name" value="Ribosomal_L5"/>
    <property type="match status" value="1"/>
</dbReference>
<accession>A0A8J2V4Y4</accession>
<evidence type="ECO:0000256" key="9">
    <source>
        <dbReference type="RuleBase" id="RU003930"/>
    </source>
</evidence>
<dbReference type="GO" id="GO:0005840">
    <property type="term" value="C:ribosome"/>
    <property type="evidence" value="ECO:0007669"/>
    <property type="project" value="UniProtKB-KW"/>
</dbReference>
<dbReference type="InterPro" id="IPR031310">
    <property type="entry name" value="Ribosomal_uL5_N"/>
</dbReference>
<dbReference type="InterPro" id="IPR020930">
    <property type="entry name" value="Ribosomal_uL5_bac-type"/>
</dbReference>
<dbReference type="PROSITE" id="PS00358">
    <property type="entry name" value="RIBOSOMAL_L5"/>
    <property type="match status" value="1"/>
</dbReference>
<dbReference type="InterPro" id="IPR031309">
    <property type="entry name" value="Ribosomal_uL5_C"/>
</dbReference>
<comment type="caution">
    <text evidence="12">The sequence shown here is derived from an EMBL/GenBank/DDBJ whole genome shotgun (WGS) entry which is preliminary data.</text>
</comment>
<evidence type="ECO:0000256" key="1">
    <source>
        <dbReference type="ARBA" id="ARBA00008553"/>
    </source>
</evidence>
<evidence type="ECO:0000256" key="8">
    <source>
        <dbReference type="HAMAP-Rule" id="MF_01333"/>
    </source>
</evidence>
<dbReference type="RefSeq" id="WP_188160444.1">
    <property type="nucleotide sequence ID" value="NZ_BMGH01000001.1"/>
</dbReference>
<keyword evidence="5 8" id="KW-0689">Ribosomal protein</keyword>
<dbReference type="InterPro" id="IPR002132">
    <property type="entry name" value="Ribosomal_uL5"/>
</dbReference>
<comment type="function">
    <text evidence="8">This is 1 of the proteins that bind and probably mediate the attachment of the 5S RNA into the large ribosomal subunit, where it forms part of the central protuberance. In the 70S ribosome it contacts protein S13 of the 30S subunit (bridge B1b), connecting the 2 subunits; this bridge is implicated in subunit movement. Contacts the P site tRNA; the 5S rRNA and some of its associated proteins might help stabilize positioning of ribosome-bound tRNAs.</text>
</comment>
<dbReference type="GO" id="GO:0003735">
    <property type="term" value="F:structural constituent of ribosome"/>
    <property type="evidence" value="ECO:0007669"/>
    <property type="project" value="InterPro"/>
</dbReference>
<dbReference type="HAMAP" id="MF_01333_B">
    <property type="entry name" value="Ribosomal_uL5_B"/>
    <property type="match status" value="1"/>
</dbReference>
<feature type="domain" description="Large ribosomal subunit protein uL5 C-terminal" evidence="11">
    <location>
        <begin position="92"/>
        <end position="184"/>
    </location>
</feature>
<feature type="domain" description="Large ribosomal subunit protein uL5 N-terminal" evidence="10">
    <location>
        <begin position="31"/>
        <end position="87"/>
    </location>
</feature>
<dbReference type="SUPFAM" id="SSF55282">
    <property type="entry name" value="RL5-like"/>
    <property type="match status" value="1"/>
</dbReference>
<evidence type="ECO:0000256" key="2">
    <source>
        <dbReference type="ARBA" id="ARBA00022555"/>
    </source>
</evidence>
<reference evidence="12" key="2">
    <citation type="submission" date="2020-09" db="EMBL/GenBank/DDBJ databases">
        <authorList>
            <person name="Sun Q."/>
            <person name="Zhou Y."/>
        </authorList>
    </citation>
    <scope>NUCLEOTIDE SEQUENCE</scope>
    <source>
        <strain evidence="12">CGMCC 1.12921</strain>
    </source>
</reference>
<keyword evidence="6 8" id="KW-0687">Ribonucleoprotein</keyword>
<evidence type="ECO:0000259" key="11">
    <source>
        <dbReference type="Pfam" id="PF00673"/>
    </source>
</evidence>
<evidence type="ECO:0000256" key="4">
    <source>
        <dbReference type="ARBA" id="ARBA00022884"/>
    </source>
</evidence>
<dbReference type="Pfam" id="PF00281">
    <property type="entry name" value="Ribosomal_L5"/>
    <property type="match status" value="1"/>
</dbReference>
<keyword evidence="4 8" id="KW-0694">RNA-binding</keyword>
<dbReference type="GO" id="GO:1990904">
    <property type="term" value="C:ribonucleoprotein complex"/>
    <property type="evidence" value="ECO:0007669"/>
    <property type="project" value="UniProtKB-KW"/>
</dbReference>
<comment type="similarity">
    <text evidence="1 8 9">Belongs to the universal ribosomal protein uL5 family.</text>
</comment>
<dbReference type="NCBIfam" id="NF000585">
    <property type="entry name" value="PRK00010.1"/>
    <property type="match status" value="1"/>
</dbReference>
<evidence type="ECO:0000256" key="7">
    <source>
        <dbReference type="ARBA" id="ARBA00035245"/>
    </source>
</evidence>